<dbReference type="OrthoDB" id="5289240at2"/>
<dbReference type="InterPro" id="IPR026444">
    <property type="entry name" value="Secre_tail"/>
</dbReference>
<dbReference type="Proteomes" id="UP000239872">
    <property type="component" value="Unassembled WGS sequence"/>
</dbReference>
<accession>A0A2S7ST56</accession>
<dbReference type="PANTHER" id="PTHR33794:SF1">
    <property type="entry name" value="BACILLOLYSIN"/>
    <property type="match status" value="1"/>
</dbReference>
<dbReference type="PANTHER" id="PTHR33794">
    <property type="entry name" value="BACILLOLYSIN"/>
    <property type="match status" value="1"/>
</dbReference>
<dbReference type="Pfam" id="PF18962">
    <property type="entry name" value="Por_Secre_tail"/>
    <property type="match status" value="1"/>
</dbReference>
<proteinExistence type="predicted"/>
<dbReference type="NCBIfam" id="TIGR04183">
    <property type="entry name" value="Por_Secre_tail"/>
    <property type="match status" value="1"/>
</dbReference>
<evidence type="ECO:0000259" key="1">
    <source>
        <dbReference type="Pfam" id="PF18962"/>
    </source>
</evidence>
<dbReference type="InterPro" id="IPR050728">
    <property type="entry name" value="Zinc_Metalloprotease_M4"/>
</dbReference>
<gene>
    <name evidence="2" type="ORF">CJD36_014560</name>
</gene>
<protein>
    <recommendedName>
        <fullName evidence="1">Secretion system C-terminal sorting domain-containing protein</fullName>
    </recommendedName>
</protein>
<name>A0A2S7ST56_9BACT</name>
<dbReference type="AlphaFoldDB" id="A0A2S7ST56"/>
<dbReference type="RefSeq" id="WP_105039933.1">
    <property type="nucleotide sequence ID" value="NZ_PPSL01000004.1"/>
</dbReference>
<keyword evidence="3" id="KW-1185">Reference proteome</keyword>
<feature type="domain" description="Secretion system C-terminal sorting" evidence="1">
    <location>
        <begin position="893"/>
        <end position="966"/>
    </location>
</feature>
<reference evidence="2 3" key="1">
    <citation type="submission" date="2018-01" db="EMBL/GenBank/DDBJ databases">
        <title>A novel member of the phylum Bacteroidetes isolated from glacier ice.</title>
        <authorList>
            <person name="Liu Q."/>
            <person name="Xin Y.-H."/>
        </authorList>
    </citation>
    <scope>NUCLEOTIDE SEQUENCE [LARGE SCALE GENOMIC DNA]</scope>
    <source>
        <strain evidence="2 3">RB1R16</strain>
    </source>
</reference>
<dbReference type="Gene3D" id="3.10.170.10">
    <property type="match status" value="1"/>
</dbReference>
<dbReference type="EMBL" id="PPSL01000004">
    <property type="protein sequence ID" value="PQJ09924.1"/>
    <property type="molecule type" value="Genomic_DNA"/>
</dbReference>
<evidence type="ECO:0000313" key="3">
    <source>
        <dbReference type="Proteomes" id="UP000239872"/>
    </source>
</evidence>
<comment type="caution">
    <text evidence="2">The sequence shown here is derived from an EMBL/GenBank/DDBJ whole genome shotgun (WGS) entry which is preliminary data.</text>
</comment>
<organism evidence="2 3">
    <name type="scientific">Flavipsychrobacter stenotrophus</name>
    <dbReference type="NCBI Taxonomy" id="2077091"/>
    <lineage>
        <taxon>Bacteria</taxon>
        <taxon>Pseudomonadati</taxon>
        <taxon>Bacteroidota</taxon>
        <taxon>Chitinophagia</taxon>
        <taxon>Chitinophagales</taxon>
        <taxon>Chitinophagaceae</taxon>
        <taxon>Flavipsychrobacter</taxon>
    </lineage>
</organism>
<evidence type="ECO:0000313" key="2">
    <source>
        <dbReference type="EMBL" id="PQJ09924.1"/>
    </source>
</evidence>
<dbReference type="SUPFAM" id="SSF55486">
    <property type="entry name" value="Metalloproteases ('zincins'), catalytic domain"/>
    <property type="match status" value="1"/>
</dbReference>
<sequence length="968" mass="105890">MLQLKLITGTALALMLTLPLGTWAKEKKTYTISVFSKYQSLPANTEAGEKTRNLLKTYFPGWMATTDKLNGTFTNVYGRPLAIDGNTLQEKATSIINRKLEGAGVKQSDWQLANEYAAPNADYINYHQIVNGHPVVFSALKFRFSKTGALTRIQMKNYGTPKNILLSITTEDAKNNVIKDIEGITVSSAIVDAEWAWFPIPQADGYTLHPAWHFKIKGNIKGSVPLILTGYVDGLTGEVLYRMNEVKETDFDVTIKGMVYKNGTNNPATLEALTDLDVTDGLTTLNTNSTGVLNTPLWILPVTAGVRLSGKWAIVVDNATGLTPEFSDTVLLPGTTYTYPTAAPASDRHVNAYYHVNRVHNFMKGYFPSFTDLDYPMPTNVDLTSGTCNAYYDGVSVNFFAADAQCTSFAEIGDIVYHEYGHAINDHFYSTHTVGSMMNDALNEAYADVWGMSITHDAVLGYNPFVGFGGFIRRYDMTPQVYPLDMVPEPHAAGQIIAGCWWDLGVNIGSVPTMTQLFTDVYYDVPDGPNGTEGVVYQEILIDALMADDNDANLSNGTPHYSQIVAAFARHGIYLEGDATLFHNEIINRTPGVTIPVYVSLSMTGGAYLHDLSLNYRTNSTGTWTSLIMAPITGGYSAAIPSQPQGTTVEYYFTMHDSLGIANGYFPLTCNPNIPAEQTTIPYQFGVGVVRKISNDFESNTTGWGIGGNPGDDATSGLWQWGFPVSNIFFTAFPISDHTTGAGKCLVSGTGAGSSWGTPVAGGATTALSPSFDISSFTSPVVEYYRWYSNEQGNNFKNDPWIVQIRNTAGGTWQTVERTYQPDVQWRHRIFPVNAFVTGASHIQVRFVASDSILSNWDDNGQSTTVGGVDDFYIMDKGDNTSVTNVELIKANVHPNPANDRLDIVLEGNDNKGYIELYDLSGKEIYNLSIEPGKSNFSINTGTITPGVYSLVIQTGKMIECKKVVIAH</sequence>